<evidence type="ECO:0000256" key="5">
    <source>
        <dbReference type="SAM" id="Phobius"/>
    </source>
</evidence>
<proteinExistence type="predicted"/>
<evidence type="ECO:0000256" key="3">
    <source>
        <dbReference type="ARBA" id="ARBA00022989"/>
    </source>
</evidence>
<name>A0ABN8IJJ2_9NEOP</name>
<evidence type="ECO:0000256" key="1">
    <source>
        <dbReference type="ARBA" id="ARBA00004141"/>
    </source>
</evidence>
<protein>
    <recommendedName>
        <fullName evidence="6">Ammonium transporter AmtB-like domain-containing protein</fullName>
    </recommendedName>
</protein>
<accession>A0ABN8IJJ2</accession>
<keyword evidence="4 5" id="KW-0472">Membrane</keyword>
<dbReference type="PANTHER" id="PTHR11730:SF58">
    <property type="entry name" value="AMMONIUM TRANSPORTER"/>
    <property type="match status" value="1"/>
</dbReference>
<evidence type="ECO:0000313" key="7">
    <source>
        <dbReference type="EMBL" id="CAH2056328.1"/>
    </source>
</evidence>
<evidence type="ECO:0000313" key="8">
    <source>
        <dbReference type="Proteomes" id="UP000837857"/>
    </source>
</evidence>
<feature type="domain" description="Ammonium transporter AmtB-like" evidence="6">
    <location>
        <begin position="5"/>
        <end position="136"/>
    </location>
</feature>
<feature type="transmembrane region" description="Helical" evidence="5">
    <location>
        <begin position="12"/>
        <end position="34"/>
    </location>
</feature>
<evidence type="ECO:0000256" key="2">
    <source>
        <dbReference type="ARBA" id="ARBA00022692"/>
    </source>
</evidence>
<dbReference type="InterPro" id="IPR024041">
    <property type="entry name" value="NH4_transpt_AmtB-like_dom"/>
</dbReference>
<dbReference type="EMBL" id="OW152835">
    <property type="protein sequence ID" value="CAH2056328.1"/>
    <property type="molecule type" value="Genomic_DNA"/>
</dbReference>
<sequence>MVKLPAGCFLYRAWESLVIGMIGAAIASVSSILFDKIRIDDPVGASAVHGACGFWGVIAVGLFADNPIPLETTNGRSGLFKGGGWYLLGVQTLTGVCLMAWGVFVTMLLLWLIDRVLPIRMDPYEELLGADLTEHRIRHGQVGVSRAVSALRPFHRTKSIEEVGGIGMNTGHNLIVDKLQEAKRRKEASPSGTLQAFSNQAFVEEGSEKTFRNDGLLNKRAGNPQNELHRALTSMAREINGAKQKRGTGRWPRRNETSGVARLTPETIKGRRFKELSAAELQELGEMNASQDRFRYRYTEDDYADDVRRSDTPSVNMRWID</sequence>
<keyword evidence="3 5" id="KW-1133">Transmembrane helix</keyword>
<evidence type="ECO:0000259" key="6">
    <source>
        <dbReference type="Pfam" id="PF00909"/>
    </source>
</evidence>
<dbReference type="Pfam" id="PF00909">
    <property type="entry name" value="Ammonium_transp"/>
    <property type="match status" value="1"/>
</dbReference>
<reference evidence="7" key="1">
    <citation type="submission" date="2022-03" db="EMBL/GenBank/DDBJ databases">
        <authorList>
            <person name="Martin H S."/>
        </authorList>
    </citation>
    <scope>NUCLEOTIDE SEQUENCE</scope>
</reference>
<evidence type="ECO:0000256" key="4">
    <source>
        <dbReference type="ARBA" id="ARBA00023136"/>
    </source>
</evidence>
<dbReference type="PANTHER" id="PTHR11730">
    <property type="entry name" value="AMMONIUM TRANSPORTER"/>
    <property type="match status" value="1"/>
</dbReference>
<feature type="transmembrane region" description="Helical" evidence="5">
    <location>
        <begin position="84"/>
        <end position="113"/>
    </location>
</feature>
<feature type="non-terminal residue" evidence="7">
    <location>
        <position position="321"/>
    </location>
</feature>
<organism evidence="7 8">
    <name type="scientific">Iphiclides podalirius</name>
    <name type="common">scarce swallowtail</name>
    <dbReference type="NCBI Taxonomy" id="110791"/>
    <lineage>
        <taxon>Eukaryota</taxon>
        <taxon>Metazoa</taxon>
        <taxon>Ecdysozoa</taxon>
        <taxon>Arthropoda</taxon>
        <taxon>Hexapoda</taxon>
        <taxon>Insecta</taxon>
        <taxon>Pterygota</taxon>
        <taxon>Neoptera</taxon>
        <taxon>Endopterygota</taxon>
        <taxon>Lepidoptera</taxon>
        <taxon>Glossata</taxon>
        <taxon>Ditrysia</taxon>
        <taxon>Papilionoidea</taxon>
        <taxon>Papilionidae</taxon>
        <taxon>Papilioninae</taxon>
        <taxon>Iphiclides</taxon>
    </lineage>
</organism>
<keyword evidence="8" id="KW-1185">Reference proteome</keyword>
<feature type="transmembrane region" description="Helical" evidence="5">
    <location>
        <begin position="46"/>
        <end position="64"/>
    </location>
</feature>
<dbReference type="InterPro" id="IPR029020">
    <property type="entry name" value="Ammonium/urea_transptr"/>
</dbReference>
<dbReference type="Gene3D" id="1.10.3430.10">
    <property type="entry name" value="Ammonium transporter AmtB like domains"/>
    <property type="match status" value="1"/>
</dbReference>
<keyword evidence="2 5" id="KW-0812">Transmembrane</keyword>
<dbReference type="SUPFAM" id="SSF111352">
    <property type="entry name" value="Ammonium transporter"/>
    <property type="match status" value="1"/>
</dbReference>
<dbReference type="Proteomes" id="UP000837857">
    <property type="component" value="Chromosome 23"/>
</dbReference>
<gene>
    <name evidence="7" type="ORF">IPOD504_LOCUS9563</name>
</gene>
<comment type="subcellular location">
    <subcellularLocation>
        <location evidence="1">Membrane</location>
        <topology evidence="1">Multi-pass membrane protein</topology>
    </subcellularLocation>
</comment>